<protein>
    <submittedName>
        <fullName evidence="1">Uncharacterized protein</fullName>
    </submittedName>
</protein>
<dbReference type="AlphaFoldDB" id="A0A8X6ILS9"/>
<evidence type="ECO:0000313" key="2">
    <source>
        <dbReference type="Proteomes" id="UP000886998"/>
    </source>
</evidence>
<name>A0A8X6ILS9_9ARAC</name>
<sequence>MCAQNHLRDLLPCAHLQCAIPDKGITEQGVAGINSINKNMKAGEDPDFFPKYPRVTLCQETSYKTGKSLLATKDSKKLRMVPP</sequence>
<comment type="caution">
    <text evidence="1">The sequence shown here is derived from an EMBL/GenBank/DDBJ whole genome shotgun (WGS) entry which is preliminary data.</text>
</comment>
<evidence type="ECO:0000313" key="1">
    <source>
        <dbReference type="EMBL" id="GFS51204.1"/>
    </source>
</evidence>
<keyword evidence="2" id="KW-1185">Reference proteome</keyword>
<dbReference type="Proteomes" id="UP000886998">
    <property type="component" value="Unassembled WGS sequence"/>
</dbReference>
<gene>
    <name evidence="1" type="ORF">TNIN_332901</name>
</gene>
<proteinExistence type="predicted"/>
<accession>A0A8X6ILS9</accession>
<reference evidence="1" key="1">
    <citation type="submission" date="2020-08" db="EMBL/GenBank/DDBJ databases">
        <title>Multicomponent nature underlies the extraordinary mechanical properties of spider dragline silk.</title>
        <authorList>
            <person name="Kono N."/>
            <person name="Nakamura H."/>
            <person name="Mori M."/>
            <person name="Yoshida Y."/>
            <person name="Ohtoshi R."/>
            <person name="Malay A.D."/>
            <person name="Moran D.A.P."/>
            <person name="Tomita M."/>
            <person name="Numata K."/>
            <person name="Arakawa K."/>
        </authorList>
    </citation>
    <scope>NUCLEOTIDE SEQUENCE</scope>
</reference>
<organism evidence="1 2">
    <name type="scientific">Trichonephila inaurata madagascariensis</name>
    <dbReference type="NCBI Taxonomy" id="2747483"/>
    <lineage>
        <taxon>Eukaryota</taxon>
        <taxon>Metazoa</taxon>
        <taxon>Ecdysozoa</taxon>
        <taxon>Arthropoda</taxon>
        <taxon>Chelicerata</taxon>
        <taxon>Arachnida</taxon>
        <taxon>Araneae</taxon>
        <taxon>Araneomorphae</taxon>
        <taxon>Entelegynae</taxon>
        <taxon>Araneoidea</taxon>
        <taxon>Nephilidae</taxon>
        <taxon>Trichonephila</taxon>
        <taxon>Trichonephila inaurata</taxon>
    </lineage>
</organism>
<dbReference type="EMBL" id="BMAV01026532">
    <property type="protein sequence ID" value="GFS51204.1"/>
    <property type="molecule type" value="Genomic_DNA"/>
</dbReference>
<dbReference type="OrthoDB" id="5874059at2759"/>